<evidence type="ECO:0000256" key="3">
    <source>
        <dbReference type="SAM" id="SignalP"/>
    </source>
</evidence>
<dbReference type="SUPFAM" id="SSF50494">
    <property type="entry name" value="Trypsin-like serine proteases"/>
    <property type="match status" value="1"/>
</dbReference>
<proteinExistence type="predicted"/>
<evidence type="ECO:0000256" key="1">
    <source>
        <dbReference type="ARBA" id="ARBA00022729"/>
    </source>
</evidence>
<comment type="caution">
    <text evidence="4">The sequence shown here is derived from an EMBL/GenBank/DDBJ whole genome shotgun (WGS) entry which is preliminary data.</text>
</comment>
<feature type="region of interest" description="Disordered" evidence="2">
    <location>
        <begin position="55"/>
        <end position="85"/>
    </location>
</feature>
<dbReference type="PROSITE" id="PS00134">
    <property type="entry name" value="TRYPSIN_HIS"/>
    <property type="match status" value="1"/>
</dbReference>
<accession>A0ABN1FLW6</accession>
<dbReference type="EMBL" id="BAAACA010000014">
    <property type="protein sequence ID" value="GAA0593584.1"/>
    <property type="molecule type" value="Genomic_DNA"/>
</dbReference>
<feature type="chain" id="PRO_5045625836" description="Peptidase S1 domain-containing protein" evidence="3">
    <location>
        <begin position="17"/>
        <end position="330"/>
    </location>
</feature>
<protein>
    <recommendedName>
        <fullName evidence="6">Peptidase S1 domain-containing protein</fullName>
    </recommendedName>
</protein>
<keyword evidence="1 3" id="KW-0732">Signal</keyword>
<name>A0ABN1FLW6_9ACTN</name>
<dbReference type="InterPro" id="IPR043504">
    <property type="entry name" value="Peptidase_S1_PA_chymotrypsin"/>
</dbReference>
<dbReference type="Proteomes" id="UP001500668">
    <property type="component" value="Unassembled WGS sequence"/>
</dbReference>
<evidence type="ECO:0008006" key="6">
    <source>
        <dbReference type="Google" id="ProtNLM"/>
    </source>
</evidence>
<dbReference type="InterPro" id="IPR018114">
    <property type="entry name" value="TRYPSIN_HIS"/>
</dbReference>
<evidence type="ECO:0000313" key="4">
    <source>
        <dbReference type="EMBL" id="GAA0593584.1"/>
    </source>
</evidence>
<dbReference type="InterPro" id="IPR050966">
    <property type="entry name" value="Glutamyl_endopeptidase"/>
</dbReference>
<feature type="signal peptide" evidence="3">
    <location>
        <begin position="1"/>
        <end position="16"/>
    </location>
</feature>
<evidence type="ECO:0000256" key="2">
    <source>
        <dbReference type="SAM" id="MobiDB-lite"/>
    </source>
</evidence>
<dbReference type="PANTHER" id="PTHR15462">
    <property type="entry name" value="SERINE PROTEASE"/>
    <property type="match status" value="1"/>
</dbReference>
<sequence length="330" mass="34706">MSAVTAAVLLPAVALAAEAEPITTHSGATTEQERRQVDAYWTPDRMKLAGALIPEITPVPEDDNTPDDPRPLPADTPDPGATWTHAGAVGRSVGRLFFTFSDGYDGSCTATVVNSANRSTVITAAHCLRSVGAPGTHGTWNHNLYFVPGYRNGTKPLGGFSIKSMATSSRWNADPGKTTSEDVAVAGYDTGVLVAHRSVEGRRIAEVTGSQKIAFTEPVPDEFVHTFGYPKGRLNDPSAKYAGSRMIHCAGPARPGPKAPLLWGESCDMSSGASGGPHFARFDPRTGTGTVVGVTTTSDDLAGGPTPTLYATRLGGSAHRLYDWAQTRVV</sequence>
<reference evidence="4 5" key="1">
    <citation type="journal article" date="2019" name="Int. J. Syst. Evol. Microbiol.">
        <title>The Global Catalogue of Microorganisms (GCM) 10K type strain sequencing project: providing services to taxonomists for standard genome sequencing and annotation.</title>
        <authorList>
            <consortium name="The Broad Institute Genomics Platform"/>
            <consortium name="The Broad Institute Genome Sequencing Center for Infectious Disease"/>
            <person name="Wu L."/>
            <person name="Ma J."/>
        </authorList>
    </citation>
    <scope>NUCLEOTIDE SEQUENCE [LARGE SCALE GENOMIC DNA]</scope>
    <source>
        <strain evidence="4 5">JCM 5067</strain>
    </source>
</reference>
<organism evidence="4 5">
    <name type="scientific">Streptomyces crystallinus</name>
    <dbReference type="NCBI Taxonomy" id="68191"/>
    <lineage>
        <taxon>Bacteria</taxon>
        <taxon>Bacillati</taxon>
        <taxon>Actinomycetota</taxon>
        <taxon>Actinomycetes</taxon>
        <taxon>Kitasatosporales</taxon>
        <taxon>Streptomycetaceae</taxon>
        <taxon>Streptomyces</taxon>
    </lineage>
</organism>
<dbReference type="InterPro" id="IPR009003">
    <property type="entry name" value="Peptidase_S1_PA"/>
</dbReference>
<evidence type="ECO:0000313" key="5">
    <source>
        <dbReference type="Proteomes" id="UP001500668"/>
    </source>
</evidence>
<keyword evidence="5" id="KW-1185">Reference proteome</keyword>
<dbReference type="Gene3D" id="2.40.10.10">
    <property type="entry name" value="Trypsin-like serine proteases"/>
    <property type="match status" value="2"/>
</dbReference>
<gene>
    <name evidence="4" type="ORF">GCM10010394_23660</name>
</gene>